<evidence type="ECO:0000313" key="1">
    <source>
        <dbReference type="EMBL" id="GGZ40317.1"/>
    </source>
</evidence>
<dbReference type="Proteomes" id="UP000662572">
    <property type="component" value="Unassembled WGS sequence"/>
</dbReference>
<sequence>MTVMADLKLRESNVVWFDGEAVDSAGNPVRMYSVVTPIEAVEQYYVDGDGPIGLLPGIRLVVLGAANGDVDWLWLEVDDTPSAFVNANVCLATAKLKYLCEVGDDLHMKRFSQ</sequence>
<name>A0A918QC34_9CAUL</name>
<dbReference type="EMBL" id="BMZB01000004">
    <property type="protein sequence ID" value="GGZ40317.1"/>
    <property type="molecule type" value="Genomic_DNA"/>
</dbReference>
<dbReference type="AlphaFoldDB" id="A0A918QC34"/>
<gene>
    <name evidence="1" type="ORF">GCM10011273_28770</name>
</gene>
<keyword evidence="2" id="KW-1185">Reference proteome</keyword>
<reference evidence="1" key="1">
    <citation type="journal article" date="2014" name="Int. J. Syst. Evol. Microbiol.">
        <title>Complete genome sequence of Corynebacterium casei LMG S-19264T (=DSM 44701T), isolated from a smear-ripened cheese.</title>
        <authorList>
            <consortium name="US DOE Joint Genome Institute (JGI-PGF)"/>
            <person name="Walter F."/>
            <person name="Albersmeier A."/>
            <person name="Kalinowski J."/>
            <person name="Ruckert C."/>
        </authorList>
    </citation>
    <scope>NUCLEOTIDE SEQUENCE</scope>
    <source>
        <strain evidence="1">KCTC 32296</strain>
    </source>
</reference>
<evidence type="ECO:0000313" key="2">
    <source>
        <dbReference type="Proteomes" id="UP000662572"/>
    </source>
</evidence>
<comment type="caution">
    <text evidence="1">The sequence shown here is derived from an EMBL/GenBank/DDBJ whole genome shotgun (WGS) entry which is preliminary data.</text>
</comment>
<protein>
    <submittedName>
        <fullName evidence="1">Uncharacterized protein</fullName>
    </submittedName>
</protein>
<proteinExistence type="predicted"/>
<accession>A0A918QC34</accession>
<organism evidence="1 2">
    <name type="scientific">Asticcacaulis endophyticus</name>
    <dbReference type="NCBI Taxonomy" id="1395890"/>
    <lineage>
        <taxon>Bacteria</taxon>
        <taxon>Pseudomonadati</taxon>
        <taxon>Pseudomonadota</taxon>
        <taxon>Alphaproteobacteria</taxon>
        <taxon>Caulobacterales</taxon>
        <taxon>Caulobacteraceae</taxon>
        <taxon>Asticcacaulis</taxon>
    </lineage>
</organism>
<reference evidence="1" key="2">
    <citation type="submission" date="2020-09" db="EMBL/GenBank/DDBJ databases">
        <authorList>
            <person name="Sun Q."/>
            <person name="Kim S."/>
        </authorList>
    </citation>
    <scope>NUCLEOTIDE SEQUENCE</scope>
    <source>
        <strain evidence="1">KCTC 32296</strain>
    </source>
</reference>